<sequence>MHGQPRYTGDLDIWIDVSEHNAALMVNVIHDFGMGSLGLVEEDFLRPGYITQIGNPPLRIDILNDIDGITFSEAKENRQVIEVEDLKIFYIGVFDFIKNKEASGRPQDLIDIVEIKKKNKIK</sequence>
<comment type="caution">
    <text evidence="1">The sequence shown here is derived from an EMBL/GenBank/DDBJ whole genome shotgun (WGS) entry which is preliminary data.</text>
</comment>
<dbReference type="EMBL" id="ACHB01000007">
    <property type="protein sequence ID" value="EEI94067.1"/>
    <property type="molecule type" value="Genomic_DNA"/>
</dbReference>
<evidence type="ECO:0000313" key="2">
    <source>
        <dbReference type="Proteomes" id="UP000006241"/>
    </source>
</evidence>
<protein>
    <submittedName>
        <fullName evidence="1">Uncharacterized protein</fullName>
    </submittedName>
</protein>
<dbReference type="InterPro" id="IPR043519">
    <property type="entry name" value="NT_sf"/>
</dbReference>
<dbReference type="SUPFAM" id="SSF81301">
    <property type="entry name" value="Nucleotidyltransferase"/>
    <property type="match status" value="1"/>
</dbReference>
<dbReference type="HOGENOM" id="CLU_120522_2_0_10"/>
<proteinExistence type="predicted"/>
<dbReference type="Gene3D" id="3.30.460.40">
    <property type="match status" value="1"/>
</dbReference>
<dbReference type="Proteomes" id="UP000006241">
    <property type="component" value="Unassembled WGS sequence"/>
</dbReference>
<gene>
    <name evidence="1" type="ORF">HMPREF0765_0399</name>
</gene>
<accession>C2FSU3</accession>
<dbReference type="AlphaFoldDB" id="C2FSU3"/>
<reference evidence="1 2" key="1">
    <citation type="submission" date="2009-01" db="EMBL/GenBank/DDBJ databases">
        <authorList>
            <person name="Qin X."/>
            <person name="Bachman B."/>
            <person name="Battles P."/>
            <person name="Bell A."/>
            <person name="Bess C."/>
            <person name="Bickham C."/>
            <person name="Chaboub L."/>
            <person name="Chen D."/>
            <person name="Coyle M."/>
            <person name="Deiros D.R."/>
            <person name="Dinh H."/>
            <person name="Forbes L."/>
            <person name="Fowler G."/>
            <person name="Francisco L."/>
            <person name="Fu Q."/>
            <person name="Gubbala S."/>
            <person name="Hale W."/>
            <person name="Han Y."/>
            <person name="Hemphill L."/>
            <person name="Highlander S.K."/>
            <person name="Hirani K."/>
            <person name="Hogues M."/>
            <person name="Jackson L."/>
            <person name="Jakkamsetti A."/>
            <person name="Javaid M."/>
            <person name="Jiang H."/>
            <person name="Korchina V."/>
            <person name="Kovar C."/>
            <person name="Lara F."/>
            <person name="Lee S."/>
            <person name="Mata R."/>
            <person name="Mathew T."/>
            <person name="Moen C."/>
            <person name="Morales K."/>
            <person name="Munidasa M."/>
            <person name="Nazareth L."/>
            <person name="Ngo R."/>
            <person name="Nguyen L."/>
            <person name="Okwuonu G."/>
            <person name="Ongeri F."/>
            <person name="Patil S."/>
            <person name="Petrosino J."/>
            <person name="Pham C."/>
            <person name="Pham P."/>
            <person name="Pu L.-L."/>
            <person name="Puazo M."/>
            <person name="Raj R."/>
            <person name="Reid J."/>
            <person name="Rouhana J."/>
            <person name="Saada N."/>
            <person name="Shang Y."/>
            <person name="Simmons D."/>
            <person name="Thornton R."/>
            <person name="Warren J."/>
            <person name="Weissenberger G."/>
            <person name="Zhang J."/>
            <person name="Zhang L."/>
            <person name="Zhou C."/>
            <person name="Zhu D."/>
            <person name="Muzny D."/>
            <person name="Worley K."/>
            <person name="Gibbs R."/>
        </authorList>
    </citation>
    <scope>NUCLEOTIDE SEQUENCE [LARGE SCALE GENOMIC DNA]</scope>
    <source>
        <strain evidence="1 2">ATCC 33300</strain>
    </source>
</reference>
<organism evidence="1 2">
    <name type="scientific">Sphingobacterium spiritivorum ATCC 33300</name>
    <dbReference type="NCBI Taxonomy" id="525372"/>
    <lineage>
        <taxon>Bacteria</taxon>
        <taxon>Pseudomonadati</taxon>
        <taxon>Bacteroidota</taxon>
        <taxon>Sphingobacteriia</taxon>
        <taxon>Sphingobacteriales</taxon>
        <taxon>Sphingobacteriaceae</taxon>
        <taxon>Sphingobacterium</taxon>
    </lineage>
</organism>
<name>C2FSU3_SPHSI</name>
<evidence type="ECO:0000313" key="1">
    <source>
        <dbReference type="EMBL" id="EEI94067.1"/>
    </source>
</evidence>
<dbReference type="RefSeq" id="WP_003011720.1">
    <property type="nucleotide sequence ID" value="NZ_GG668635.1"/>
</dbReference>